<keyword evidence="5" id="KW-0946">Virion</keyword>
<evidence type="ECO:0000256" key="5">
    <source>
        <dbReference type="ARBA" id="ARBA00022844"/>
    </source>
</evidence>
<accession>A0A6B9KGK5</accession>
<feature type="compositionally biased region" description="Low complexity" evidence="7">
    <location>
        <begin position="18"/>
        <end position="30"/>
    </location>
</feature>
<evidence type="ECO:0000256" key="1">
    <source>
        <dbReference type="ARBA" id="ARBA00004328"/>
    </source>
</evidence>
<dbReference type="GO" id="GO:0005198">
    <property type="term" value="F:structural molecule activity"/>
    <property type="evidence" value="ECO:0007669"/>
    <property type="project" value="InterPro"/>
</dbReference>
<feature type="domain" description="Icosahedral viral capsid protein S" evidence="8">
    <location>
        <begin position="52"/>
        <end position="218"/>
    </location>
</feature>
<dbReference type="Gene3D" id="2.60.120.20">
    <property type="match status" value="1"/>
</dbReference>
<evidence type="ECO:0000256" key="2">
    <source>
        <dbReference type="ARBA" id="ARBA00007446"/>
    </source>
</evidence>
<keyword evidence="6" id="KW-1142">T=3 icosahedral capsid protein</keyword>
<reference evidence="9" key="1">
    <citation type="submission" date="2019-10" db="EMBL/GenBank/DDBJ databases">
        <authorList>
            <person name="Nitsche A."/>
            <person name="Hankeln T."/>
            <person name="Acosta O."/>
            <person name="Velez I.D."/>
            <person name="Schiemann D.J."/>
        </authorList>
    </citation>
    <scope>NUCLEOTIDE SEQUENCE</scope>
    <source>
        <strain evidence="9">Cqvz1753-174</strain>
    </source>
</reference>
<feature type="region of interest" description="Disordered" evidence="7">
    <location>
        <begin position="18"/>
        <end position="53"/>
    </location>
</feature>
<feature type="compositionally biased region" description="Basic residues" evidence="7">
    <location>
        <begin position="31"/>
        <end position="42"/>
    </location>
</feature>
<evidence type="ECO:0000256" key="4">
    <source>
        <dbReference type="ARBA" id="ARBA00022561"/>
    </source>
</evidence>
<comment type="similarity">
    <text evidence="2">Belongs to the icosahedral plant coat protein family.</text>
</comment>
<sequence length="218" mass="24149">MSKQLKKQLNALTAQVAALKVKPQQQQPAANKKRRNRRRRKQGGGGPSNAISSDGVITVKRAELFCEITADAKGTTSASNNGIWPTTEVLPWLQKLSKNFSQIIWKSIKIEYRPAVGTMKDGSLVVGIEWNDDGITPTKASVQNCTPNFQTPVWQRKEMVLPSSRLQSRKFFSLKSTDLGVDRMPGSIVTFLSCSAGTGKQYFGDIWLHYHVVLMGPT</sequence>
<dbReference type="EMBL" id="MN661098">
    <property type="protein sequence ID" value="QHA33874.1"/>
    <property type="molecule type" value="Genomic_RNA"/>
</dbReference>
<protein>
    <recommendedName>
        <fullName evidence="3">Capsid protein</fullName>
    </recommendedName>
</protein>
<name>A0A6B9KGK5_9VIRU</name>
<dbReference type="InterPro" id="IPR000937">
    <property type="entry name" value="Capsid_prot_S-dom_vir"/>
</dbReference>
<comment type="subcellular location">
    <subcellularLocation>
        <location evidence="1">Virion</location>
    </subcellularLocation>
</comment>
<evidence type="ECO:0000256" key="7">
    <source>
        <dbReference type="SAM" id="MobiDB-lite"/>
    </source>
</evidence>
<organism evidence="9">
    <name type="scientific">Atrato Sobemo-like virus 5</name>
    <dbReference type="NCBI Taxonomy" id="2689351"/>
    <lineage>
        <taxon>Viruses</taxon>
        <taxon>Riboviria</taxon>
        <taxon>Orthornavirae</taxon>
        <taxon>Pisuviricota</taxon>
        <taxon>Pisoniviricetes</taxon>
        <taxon>Sobelivirales</taxon>
        <taxon>Solemoviridae</taxon>
    </lineage>
</organism>
<evidence type="ECO:0000256" key="3">
    <source>
        <dbReference type="ARBA" id="ARBA00018091"/>
    </source>
</evidence>
<proteinExistence type="inferred from homology"/>
<evidence type="ECO:0000259" key="8">
    <source>
        <dbReference type="Pfam" id="PF00729"/>
    </source>
</evidence>
<dbReference type="InterPro" id="IPR029053">
    <property type="entry name" value="Viral_coat"/>
</dbReference>
<keyword evidence="4 9" id="KW-0167">Capsid protein</keyword>
<dbReference type="SUPFAM" id="SSF88633">
    <property type="entry name" value="Positive stranded ssRNA viruses"/>
    <property type="match status" value="1"/>
</dbReference>
<dbReference type="GO" id="GO:0039617">
    <property type="term" value="C:T=3 icosahedral viral capsid"/>
    <property type="evidence" value="ECO:0007669"/>
    <property type="project" value="UniProtKB-KW"/>
</dbReference>
<dbReference type="Pfam" id="PF00729">
    <property type="entry name" value="Viral_coat"/>
    <property type="match status" value="1"/>
</dbReference>
<evidence type="ECO:0000313" key="9">
    <source>
        <dbReference type="EMBL" id="QHA33874.1"/>
    </source>
</evidence>
<evidence type="ECO:0000256" key="6">
    <source>
        <dbReference type="ARBA" id="ARBA00023060"/>
    </source>
</evidence>